<protein>
    <recommendedName>
        <fullName evidence="4">Outer membrane protein beta-barrel domain-containing protein</fullName>
    </recommendedName>
</protein>
<name>A0A916JG76_9BACT</name>
<evidence type="ECO:0000313" key="2">
    <source>
        <dbReference type="EMBL" id="CAG5011813.1"/>
    </source>
</evidence>
<evidence type="ECO:0000256" key="1">
    <source>
        <dbReference type="SAM" id="MobiDB-lite"/>
    </source>
</evidence>
<comment type="caution">
    <text evidence="2">The sequence shown here is derived from an EMBL/GenBank/DDBJ whole genome shotgun (WGS) entry which is preliminary data.</text>
</comment>
<feature type="compositionally biased region" description="Low complexity" evidence="1">
    <location>
        <begin position="128"/>
        <end position="139"/>
    </location>
</feature>
<organism evidence="2 3">
    <name type="scientific">Dyadobacter helix</name>
    <dbReference type="NCBI Taxonomy" id="2822344"/>
    <lineage>
        <taxon>Bacteria</taxon>
        <taxon>Pseudomonadati</taxon>
        <taxon>Bacteroidota</taxon>
        <taxon>Cytophagia</taxon>
        <taxon>Cytophagales</taxon>
        <taxon>Spirosomataceae</taxon>
        <taxon>Dyadobacter</taxon>
    </lineage>
</organism>
<evidence type="ECO:0000313" key="3">
    <source>
        <dbReference type="Proteomes" id="UP000680038"/>
    </source>
</evidence>
<reference evidence="2" key="1">
    <citation type="submission" date="2021-04" db="EMBL/GenBank/DDBJ databases">
        <authorList>
            <person name="Rodrigo-Torres L."/>
            <person name="Arahal R. D."/>
            <person name="Lucena T."/>
        </authorList>
    </citation>
    <scope>NUCLEOTIDE SEQUENCE</scope>
    <source>
        <strain evidence="2">CECT 9275</strain>
    </source>
</reference>
<dbReference type="EMBL" id="CAJRAF010000002">
    <property type="protein sequence ID" value="CAG5011813.1"/>
    <property type="molecule type" value="Genomic_DNA"/>
</dbReference>
<dbReference type="Proteomes" id="UP000680038">
    <property type="component" value="Unassembled WGS sequence"/>
</dbReference>
<dbReference type="AlphaFoldDB" id="A0A916JG76"/>
<dbReference type="RefSeq" id="WP_215241293.1">
    <property type="nucleotide sequence ID" value="NZ_CAJRAF010000002.1"/>
</dbReference>
<feature type="region of interest" description="Disordered" evidence="1">
    <location>
        <begin position="111"/>
        <end position="177"/>
    </location>
</feature>
<evidence type="ECO:0008006" key="4">
    <source>
        <dbReference type="Google" id="ProtNLM"/>
    </source>
</evidence>
<keyword evidence="3" id="KW-1185">Reference proteome</keyword>
<accession>A0A916JG76</accession>
<proteinExistence type="predicted"/>
<sequence length="508" mass="55051">MMDPSEKHSFEEQWKRVFEEASEIPPKSVWEGIEAHLDRDEDKIVPLPWWNSSKVWYVAASLAALLLVGAGIWYNNASTIIRHHSPVAVRESGKTTASTEKEAEITAHAKEQANSGIEETAEKPGEPVAAATSASVATAGAERGSNESSSRISDDVAAKEGSQLAQANEKVSPDEMADRNGFAAIRSSGLPDRNETSGLEKHAAPAESAVIALLEQSTETVSPGILSPVGMKELDVHVQKRYVFFRPAMQEELPALPKAKKEYWAGVSFMPATFSPDIKVKSAPQNFSSVAIASQKATSGSSKEGFSYAYQTSGGVKLSKHWSMELGVSYLTGNSSYEGGGYLLNLSSDGQPTNVLESAYAGINSSKTQNSPSFGDNKSNNLYINVTKDIRNDYRYLQMPVQAGFTLNPNGKWSYSLLGGLMANFFLRNDLESASGAIITTTAADDVYKAVNLAATTGLRLNYKLSTRWRANLTGSYQKAIDSGIRSNQSLDSKPYLYGVSWGVRYSF</sequence>
<gene>
    <name evidence="2" type="ORF">DYBT9275_05031</name>
</gene>